<dbReference type="InterPro" id="IPR009057">
    <property type="entry name" value="Homeodomain-like_sf"/>
</dbReference>
<accession>A0ABX5NQB5</accession>
<organism evidence="2 3">
    <name type="scientific">Rhizobium wuzhouense</name>
    <dbReference type="NCBI Taxonomy" id="1986026"/>
    <lineage>
        <taxon>Bacteria</taxon>
        <taxon>Pseudomonadati</taxon>
        <taxon>Pseudomonadota</taxon>
        <taxon>Alphaproteobacteria</taxon>
        <taxon>Hyphomicrobiales</taxon>
        <taxon>Rhizobiaceae</taxon>
        <taxon>Rhizobium/Agrobacterium group</taxon>
        <taxon>Rhizobium</taxon>
    </lineage>
</organism>
<reference evidence="2 3" key="1">
    <citation type="submission" date="2018-06" db="EMBL/GenBank/DDBJ databases">
        <title>Rhizobium wuzhouense sp. nov., isolated from roots of Oryza officinalis.</title>
        <authorList>
            <person name="Yuan T."/>
        </authorList>
    </citation>
    <scope>NUCLEOTIDE SEQUENCE [LARGE SCALE GENOMIC DNA]</scope>
    <source>
        <strain evidence="2 3">W44</strain>
    </source>
</reference>
<protein>
    <recommendedName>
        <fullName evidence="1">Transposase IS30-like HTH domain-containing protein</fullName>
    </recommendedName>
</protein>
<evidence type="ECO:0000313" key="3">
    <source>
        <dbReference type="Proteomes" id="UP000247536"/>
    </source>
</evidence>
<dbReference type="SUPFAM" id="SSF46689">
    <property type="entry name" value="Homeodomain-like"/>
    <property type="match status" value="1"/>
</dbReference>
<dbReference type="EMBL" id="QJRY01000006">
    <property type="protein sequence ID" value="PYB71716.1"/>
    <property type="molecule type" value="Genomic_DNA"/>
</dbReference>
<proteinExistence type="predicted"/>
<gene>
    <name evidence="2" type="ORF">DMY87_16005</name>
</gene>
<keyword evidence="3" id="KW-1185">Reference proteome</keyword>
<evidence type="ECO:0000313" key="2">
    <source>
        <dbReference type="EMBL" id="PYB71716.1"/>
    </source>
</evidence>
<sequence length="55" mass="6456">MERTYSHIDLDERRRLHQLIAAKLPVNEIARLLGSHRSTVCREMKRNTFHGTRAA</sequence>
<name>A0ABX5NQB5_9HYPH</name>
<feature type="domain" description="Transposase IS30-like HTH" evidence="1">
    <location>
        <begin position="5"/>
        <end position="47"/>
    </location>
</feature>
<dbReference type="InterPro" id="IPR025246">
    <property type="entry name" value="IS30-like_HTH"/>
</dbReference>
<dbReference type="Pfam" id="PF13936">
    <property type="entry name" value="HTH_38"/>
    <property type="match status" value="1"/>
</dbReference>
<dbReference type="Proteomes" id="UP000247536">
    <property type="component" value="Unassembled WGS sequence"/>
</dbReference>
<comment type="caution">
    <text evidence="2">The sequence shown here is derived from an EMBL/GenBank/DDBJ whole genome shotgun (WGS) entry which is preliminary data.</text>
</comment>
<evidence type="ECO:0000259" key="1">
    <source>
        <dbReference type="Pfam" id="PF13936"/>
    </source>
</evidence>